<dbReference type="SFLD" id="SFLDS00029">
    <property type="entry name" value="Radical_SAM"/>
    <property type="match status" value="1"/>
</dbReference>
<evidence type="ECO:0000259" key="8">
    <source>
        <dbReference type="PROSITE" id="PS51918"/>
    </source>
</evidence>
<dbReference type="Pfam" id="PF06968">
    <property type="entry name" value="BATS"/>
    <property type="match status" value="1"/>
</dbReference>
<dbReference type="SMART" id="SM00876">
    <property type="entry name" value="BATS"/>
    <property type="match status" value="1"/>
</dbReference>
<sequence length="470" mass="52039">MHGPSEAFPLDEASIGRLLDGAPAQDPVRVRDILARARELRGLDEADLPVLMAVQRPDLLDELFHAAEQVKEEIYGRRIVLFAPLYVSNLCGNECLYCAFRASNRGLTRRALGQAEIAAEVCHLLRQGHKRLLLVAGEAYPKEGLDYILKAIRTIYATREGAESIRRVNVNIAPLDLPDFRRLKETQIGTYQLFQETYHRATYALMHPRGLKADYDWRLGCMDRAMQAGIEDVGIGALFGLHDWRFELLALLRHARHLEDRFGCGPHTISVPRIEPAEGSTTSEAPPFAVTDADFRKLVAILRLAVPYTGLILSTRERPEVRREVFHLGISQISAGSRTNPGGYREEEAGNGPGDGGAQFSLGDHRDLDEVVRDLAESGFIPSFCTGCYRMGRTGADFMDLAKPGEIKLHCQPNALSTLQEFVEDHASPATRAAAEILVAGSLAAMDDRARTRAGAMVARVRRGERDVFC</sequence>
<evidence type="ECO:0000313" key="10">
    <source>
        <dbReference type="Proteomes" id="UP001242010"/>
    </source>
</evidence>
<dbReference type="SFLD" id="SFLDG01060">
    <property type="entry name" value="BATS_domain_containing"/>
    <property type="match status" value="1"/>
</dbReference>
<dbReference type="InterPro" id="IPR007197">
    <property type="entry name" value="rSAM"/>
</dbReference>
<dbReference type="EMBL" id="AP027079">
    <property type="protein sequence ID" value="BDU70107.1"/>
    <property type="molecule type" value="Genomic_DNA"/>
</dbReference>
<evidence type="ECO:0000256" key="2">
    <source>
        <dbReference type="ARBA" id="ARBA00022485"/>
    </source>
</evidence>
<reference evidence="10" key="1">
    <citation type="journal article" date="2023" name="Int. J. Syst. Evol. Microbiol.">
        <title>Mesoterricola silvestris gen. nov., sp. nov., Mesoterricola sediminis sp. nov., Geothrix oryzae sp. nov., Geothrix edaphica sp. nov., Geothrix rubra sp. nov., and Geothrix limicola sp. nov., six novel members of Acidobacteriota isolated from soils.</title>
        <authorList>
            <person name="Itoh H."/>
            <person name="Sugisawa Y."/>
            <person name="Mise K."/>
            <person name="Xu Z."/>
            <person name="Kuniyasu M."/>
            <person name="Ushijima N."/>
            <person name="Kawano K."/>
            <person name="Kobayashi E."/>
            <person name="Shiratori Y."/>
            <person name="Masuda Y."/>
            <person name="Senoo K."/>
        </authorList>
    </citation>
    <scope>NUCLEOTIDE SEQUENCE [LARGE SCALE GENOMIC DNA]</scope>
    <source>
        <strain evidence="10">Red222</strain>
    </source>
</reference>
<evidence type="ECO:0000313" key="9">
    <source>
        <dbReference type="EMBL" id="BDU70107.1"/>
    </source>
</evidence>
<dbReference type="InterPro" id="IPR034428">
    <property type="entry name" value="ThiH/NoCL/HydG-like"/>
</dbReference>
<name>A0ABN6UYF7_9BACT</name>
<dbReference type="InterPro" id="IPR010722">
    <property type="entry name" value="BATS_dom"/>
</dbReference>
<comment type="cofactor">
    <cofactor evidence="1">
        <name>[4Fe-4S] cluster</name>
        <dbReference type="ChEBI" id="CHEBI:49883"/>
    </cofactor>
</comment>
<dbReference type="PANTHER" id="PTHR43583:SF2">
    <property type="entry name" value="THIAZOLE BIOSYNTHESIS PROTEIN"/>
    <property type="match status" value="1"/>
</dbReference>
<evidence type="ECO:0000256" key="7">
    <source>
        <dbReference type="SAM" id="MobiDB-lite"/>
    </source>
</evidence>
<evidence type="ECO:0000256" key="1">
    <source>
        <dbReference type="ARBA" id="ARBA00001966"/>
    </source>
</evidence>
<keyword evidence="5" id="KW-0408">Iron</keyword>
<keyword evidence="6" id="KW-0411">Iron-sulfur</keyword>
<dbReference type="PROSITE" id="PS51918">
    <property type="entry name" value="RADICAL_SAM"/>
    <property type="match status" value="1"/>
</dbReference>
<evidence type="ECO:0000256" key="6">
    <source>
        <dbReference type="ARBA" id="ARBA00023014"/>
    </source>
</evidence>
<dbReference type="RefSeq" id="WP_286353826.1">
    <property type="nucleotide sequence ID" value="NZ_AP027079.1"/>
</dbReference>
<dbReference type="SUPFAM" id="SSF102114">
    <property type="entry name" value="Radical SAM enzymes"/>
    <property type="match status" value="1"/>
</dbReference>
<organism evidence="9 10">
    <name type="scientific">Geothrix oryzae</name>
    <dbReference type="NCBI Taxonomy" id="2927975"/>
    <lineage>
        <taxon>Bacteria</taxon>
        <taxon>Pseudomonadati</taxon>
        <taxon>Acidobacteriota</taxon>
        <taxon>Holophagae</taxon>
        <taxon>Holophagales</taxon>
        <taxon>Holophagaceae</taxon>
        <taxon>Geothrix</taxon>
    </lineage>
</organism>
<dbReference type="InterPro" id="IPR058240">
    <property type="entry name" value="rSAM_sf"/>
</dbReference>
<dbReference type="PANTHER" id="PTHR43583">
    <property type="entry name" value="2-IMINOACETATE SYNTHASE"/>
    <property type="match status" value="1"/>
</dbReference>
<feature type="domain" description="Radical SAM core" evidence="8">
    <location>
        <begin position="77"/>
        <end position="308"/>
    </location>
</feature>
<dbReference type="NCBIfam" id="TIGR03955">
    <property type="entry name" value="rSAM_HydG"/>
    <property type="match status" value="1"/>
</dbReference>
<evidence type="ECO:0000256" key="3">
    <source>
        <dbReference type="ARBA" id="ARBA00022691"/>
    </source>
</evidence>
<dbReference type="InterPro" id="IPR024007">
    <property type="entry name" value="FeFe-hyd_mat_HydG"/>
</dbReference>
<gene>
    <name evidence="9" type="primary">thiH</name>
    <name evidence="9" type="ORF">GETHOR_22080</name>
</gene>
<protein>
    <submittedName>
        <fullName evidence="9">[FeFe] hydrogenase H-cluster radical SAM maturase HydG</fullName>
    </submittedName>
</protein>
<keyword evidence="10" id="KW-1185">Reference proteome</keyword>
<feature type="region of interest" description="Disordered" evidence="7">
    <location>
        <begin position="336"/>
        <end position="357"/>
    </location>
</feature>
<keyword evidence="2" id="KW-0004">4Fe-4S</keyword>
<evidence type="ECO:0000256" key="5">
    <source>
        <dbReference type="ARBA" id="ARBA00023004"/>
    </source>
</evidence>
<accession>A0ABN6UYF7</accession>
<dbReference type="Gene3D" id="3.20.20.70">
    <property type="entry name" value="Aldolase class I"/>
    <property type="match status" value="1"/>
</dbReference>
<dbReference type="Pfam" id="PF04055">
    <property type="entry name" value="Radical_SAM"/>
    <property type="match status" value="1"/>
</dbReference>
<dbReference type="InterPro" id="IPR013785">
    <property type="entry name" value="Aldolase_TIM"/>
</dbReference>
<keyword evidence="4" id="KW-0479">Metal-binding</keyword>
<evidence type="ECO:0000256" key="4">
    <source>
        <dbReference type="ARBA" id="ARBA00022723"/>
    </source>
</evidence>
<proteinExistence type="predicted"/>
<dbReference type="SFLD" id="SFLDG01081">
    <property type="entry name" value="cleavage_of_the_Ca-Cb_bond_in"/>
    <property type="match status" value="1"/>
</dbReference>
<dbReference type="SFLD" id="SFLDF00319">
    <property type="entry name" value="Fe_hydrogenase_maturase_(HydG"/>
    <property type="match status" value="1"/>
</dbReference>
<keyword evidence="3" id="KW-0949">S-adenosyl-L-methionine</keyword>
<dbReference type="Proteomes" id="UP001242010">
    <property type="component" value="Chromosome"/>
</dbReference>